<dbReference type="EMBL" id="JAPDMZ010000321">
    <property type="protein sequence ID" value="KAK0543854.1"/>
    <property type="molecule type" value="Genomic_DNA"/>
</dbReference>
<evidence type="ECO:0000313" key="2">
    <source>
        <dbReference type="Proteomes" id="UP001176517"/>
    </source>
</evidence>
<name>A0AAN6JQU3_9BASI</name>
<reference evidence="1" key="1">
    <citation type="journal article" date="2023" name="PhytoFront">
        <title>Draft Genome Resources of Seven Strains of Tilletia horrida, Causal Agent of Kernel Smut of Rice.</title>
        <authorList>
            <person name="Khanal S."/>
            <person name="Antony Babu S."/>
            <person name="Zhou X.G."/>
        </authorList>
    </citation>
    <scope>NUCLEOTIDE SEQUENCE</scope>
    <source>
        <strain evidence="1">TX6</strain>
    </source>
</reference>
<dbReference type="Proteomes" id="UP001176517">
    <property type="component" value="Unassembled WGS sequence"/>
</dbReference>
<keyword evidence="2" id="KW-1185">Reference proteome</keyword>
<sequence>MGDCGGGSMEQVLTSLQTGESNSARLNSGVDQVFQDFRVRTSEPSVRQVVADFLNELAIEMKTDIETIRVYGKSSLTTATCAINELTDSVSKQVSDALN</sequence>
<accession>A0AAN6JQU3</accession>
<evidence type="ECO:0000313" key="1">
    <source>
        <dbReference type="EMBL" id="KAK0543854.1"/>
    </source>
</evidence>
<protein>
    <submittedName>
        <fullName evidence="1">Uncharacterized protein</fullName>
    </submittedName>
</protein>
<dbReference type="AlphaFoldDB" id="A0AAN6JQU3"/>
<gene>
    <name evidence="1" type="ORF">OC846_006267</name>
</gene>
<comment type="caution">
    <text evidence="1">The sequence shown here is derived from an EMBL/GenBank/DDBJ whole genome shotgun (WGS) entry which is preliminary data.</text>
</comment>
<proteinExistence type="predicted"/>
<organism evidence="1 2">
    <name type="scientific">Tilletia horrida</name>
    <dbReference type="NCBI Taxonomy" id="155126"/>
    <lineage>
        <taxon>Eukaryota</taxon>
        <taxon>Fungi</taxon>
        <taxon>Dikarya</taxon>
        <taxon>Basidiomycota</taxon>
        <taxon>Ustilaginomycotina</taxon>
        <taxon>Exobasidiomycetes</taxon>
        <taxon>Tilletiales</taxon>
        <taxon>Tilletiaceae</taxon>
        <taxon>Tilletia</taxon>
    </lineage>
</organism>